<protein>
    <submittedName>
        <fullName evidence="2">Uncharacterized protein</fullName>
    </submittedName>
</protein>
<proteinExistence type="predicted"/>
<accession>A0A502C2X7</accession>
<reference evidence="2 3" key="1">
    <citation type="journal article" date="2019" name="Environ. Microbiol.">
        <title>Species interactions and distinct microbial communities in high Arctic permafrost affected cryosols are associated with the CH4 and CO2 gas fluxes.</title>
        <authorList>
            <person name="Altshuler I."/>
            <person name="Hamel J."/>
            <person name="Turney S."/>
            <person name="Magnuson E."/>
            <person name="Levesque R."/>
            <person name="Greer C."/>
            <person name="Whyte L.G."/>
        </authorList>
    </citation>
    <scope>NUCLEOTIDE SEQUENCE [LARGE SCALE GENOMIC DNA]</scope>
    <source>
        <strain evidence="2 3">S5.1</strain>
    </source>
</reference>
<feature type="region of interest" description="Disordered" evidence="1">
    <location>
        <begin position="1"/>
        <end position="22"/>
    </location>
</feature>
<dbReference type="OrthoDB" id="7584588at2"/>
<keyword evidence="3" id="KW-1185">Reference proteome</keyword>
<feature type="region of interest" description="Disordered" evidence="1">
    <location>
        <begin position="37"/>
        <end position="74"/>
    </location>
</feature>
<evidence type="ECO:0000256" key="1">
    <source>
        <dbReference type="SAM" id="MobiDB-lite"/>
    </source>
</evidence>
<evidence type="ECO:0000313" key="2">
    <source>
        <dbReference type="EMBL" id="TPG07507.1"/>
    </source>
</evidence>
<gene>
    <name evidence="2" type="ORF">EAH84_14440</name>
</gene>
<dbReference type="RefSeq" id="WP_140872701.1">
    <property type="nucleotide sequence ID" value="NZ_RCZK01000018.1"/>
</dbReference>
<dbReference type="Proteomes" id="UP000318413">
    <property type="component" value="Unassembled WGS sequence"/>
</dbReference>
<organism evidence="2 3">
    <name type="scientific">Sphingomonas oligophenolica</name>
    <dbReference type="NCBI Taxonomy" id="301154"/>
    <lineage>
        <taxon>Bacteria</taxon>
        <taxon>Pseudomonadati</taxon>
        <taxon>Pseudomonadota</taxon>
        <taxon>Alphaproteobacteria</taxon>
        <taxon>Sphingomonadales</taxon>
        <taxon>Sphingomonadaceae</taxon>
        <taxon>Sphingomonas</taxon>
    </lineage>
</organism>
<dbReference type="EMBL" id="RCZK01000018">
    <property type="protein sequence ID" value="TPG07507.1"/>
    <property type="molecule type" value="Genomic_DNA"/>
</dbReference>
<sequence length="74" mass="7628">MADTDDNMQSPPVMPIMPTGNGVTDLEIAREQAAVSEAGVDVLPTQPIVDEAAGGPQAEDPEAPVDDGRPTLSE</sequence>
<comment type="caution">
    <text evidence="2">The sequence shown here is derived from an EMBL/GenBank/DDBJ whole genome shotgun (WGS) entry which is preliminary data.</text>
</comment>
<dbReference type="AlphaFoldDB" id="A0A502C2X7"/>
<name>A0A502C2X7_9SPHN</name>
<evidence type="ECO:0000313" key="3">
    <source>
        <dbReference type="Proteomes" id="UP000318413"/>
    </source>
</evidence>